<feature type="domain" description="Fe2OG dioxygenase" evidence="3">
    <location>
        <begin position="217"/>
        <end position="319"/>
    </location>
</feature>
<accession>A0AAN7W0W7</accession>
<evidence type="ECO:0000256" key="2">
    <source>
        <dbReference type="RuleBase" id="RU003682"/>
    </source>
</evidence>
<dbReference type="PROSITE" id="PS51471">
    <property type="entry name" value="FE2OG_OXY"/>
    <property type="match status" value="1"/>
</dbReference>
<keyword evidence="2" id="KW-0408">Iron</keyword>
<dbReference type="InterPro" id="IPR027443">
    <property type="entry name" value="IPNS-like_sf"/>
</dbReference>
<evidence type="ECO:0000313" key="5">
    <source>
        <dbReference type="Proteomes" id="UP001310594"/>
    </source>
</evidence>
<proteinExistence type="inferred from homology"/>
<dbReference type="Pfam" id="PF03171">
    <property type="entry name" value="2OG-FeII_Oxy"/>
    <property type="match status" value="1"/>
</dbReference>
<dbReference type="InterPro" id="IPR026992">
    <property type="entry name" value="DIOX_N"/>
</dbReference>
<dbReference type="EMBL" id="JAVRQU010000023">
    <property type="protein sequence ID" value="KAK5690783.1"/>
    <property type="molecule type" value="Genomic_DNA"/>
</dbReference>
<evidence type="ECO:0000313" key="4">
    <source>
        <dbReference type="EMBL" id="KAK5690783.1"/>
    </source>
</evidence>
<keyword evidence="2" id="KW-0479">Metal-binding</keyword>
<dbReference type="InterPro" id="IPR050231">
    <property type="entry name" value="Iron_ascorbate_oxido_reductase"/>
</dbReference>
<dbReference type="Gene3D" id="2.60.120.330">
    <property type="entry name" value="B-lactam Antibiotic, Isopenicillin N Synthase, Chain"/>
    <property type="match status" value="1"/>
</dbReference>
<comment type="similarity">
    <text evidence="1 2">Belongs to the iron/ascorbate-dependent oxidoreductase family.</text>
</comment>
<keyword evidence="2" id="KW-0560">Oxidoreductase</keyword>
<dbReference type="GO" id="GO:0044283">
    <property type="term" value="P:small molecule biosynthetic process"/>
    <property type="evidence" value="ECO:0007669"/>
    <property type="project" value="UniProtKB-ARBA"/>
</dbReference>
<dbReference type="Pfam" id="PF14226">
    <property type="entry name" value="DIOX_N"/>
    <property type="match status" value="1"/>
</dbReference>
<evidence type="ECO:0000256" key="1">
    <source>
        <dbReference type="ARBA" id="ARBA00008056"/>
    </source>
</evidence>
<dbReference type="SUPFAM" id="SSF51197">
    <property type="entry name" value="Clavaminate synthase-like"/>
    <property type="match status" value="1"/>
</dbReference>
<evidence type="ECO:0000259" key="3">
    <source>
        <dbReference type="PROSITE" id="PS51471"/>
    </source>
</evidence>
<dbReference type="InterPro" id="IPR005123">
    <property type="entry name" value="Oxoglu/Fe-dep_dioxygenase_dom"/>
</dbReference>
<dbReference type="GO" id="GO:0046872">
    <property type="term" value="F:metal ion binding"/>
    <property type="evidence" value="ECO:0007669"/>
    <property type="project" value="UniProtKB-KW"/>
</dbReference>
<sequence>MAPGALLPEPETEYVTFHAAKGKLSRPVLEGDAKTSTFESIPKVDFTNMWSESLADRKAVAVQVGKAFREVGFMYAVNHGIPADVQERTAKVAKEFFALPMEEKMKIHINKSPAIKGYEALLETRLDDSTRGDNKEAVNMSDDPYDPEHGCPPGFDLSYYPRVDNDGLLNQWPERPADFRKVMNEYRTAVSDFSKRLLRMIALSLDLEETYFDYMTKFPMAGLRPLHYPPQEAATDVGIGAHNDYSWFTCVWQMTDTPALEVLNHNGHWVSAAPVPNSMVVNVGDFLERATNEIFVSTVHRVINKTGDERYSLAYFFTPSHDVTIETVPTCWSAERPKRYEDVNAGEWQRERLYRARYKHPASVAARAAGEI</sequence>
<dbReference type="Proteomes" id="UP001310594">
    <property type="component" value="Unassembled WGS sequence"/>
</dbReference>
<gene>
    <name evidence="4" type="ORF">LTR97_011944</name>
</gene>
<name>A0AAN7W0W7_9PEZI</name>
<dbReference type="PRINTS" id="PR00682">
    <property type="entry name" value="IPNSYNTHASE"/>
</dbReference>
<organism evidence="4 5">
    <name type="scientific">Elasticomyces elasticus</name>
    <dbReference type="NCBI Taxonomy" id="574655"/>
    <lineage>
        <taxon>Eukaryota</taxon>
        <taxon>Fungi</taxon>
        <taxon>Dikarya</taxon>
        <taxon>Ascomycota</taxon>
        <taxon>Pezizomycotina</taxon>
        <taxon>Dothideomycetes</taxon>
        <taxon>Dothideomycetidae</taxon>
        <taxon>Mycosphaerellales</taxon>
        <taxon>Teratosphaeriaceae</taxon>
        <taxon>Elasticomyces</taxon>
    </lineage>
</organism>
<dbReference type="PANTHER" id="PTHR47990">
    <property type="entry name" value="2-OXOGLUTARATE (2OG) AND FE(II)-DEPENDENT OXYGENASE SUPERFAMILY PROTEIN-RELATED"/>
    <property type="match status" value="1"/>
</dbReference>
<dbReference type="GO" id="GO:0016491">
    <property type="term" value="F:oxidoreductase activity"/>
    <property type="evidence" value="ECO:0007669"/>
    <property type="project" value="UniProtKB-KW"/>
</dbReference>
<dbReference type="InterPro" id="IPR044861">
    <property type="entry name" value="IPNS-like_FE2OG_OXY"/>
</dbReference>
<reference evidence="4" key="1">
    <citation type="submission" date="2023-08" db="EMBL/GenBank/DDBJ databases">
        <title>Black Yeasts Isolated from many extreme environments.</title>
        <authorList>
            <person name="Coleine C."/>
            <person name="Stajich J.E."/>
            <person name="Selbmann L."/>
        </authorList>
    </citation>
    <scope>NUCLEOTIDE SEQUENCE</scope>
    <source>
        <strain evidence="4">CCFEE 5810</strain>
    </source>
</reference>
<protein>
    <recommendedName>
        <fullName evidence="3">Fe2OG dioxygenase domain-containing protein</fullName>
    </recommendedName>
</protein>
<comment type="caution">
    <text evidence="4">The sequence shown here is derived from an EMBL/GenBank/DDBJ whole genome shotgun (WGS) entry which is preliminary data.</text>
</comment>
<dbReference type="AlphaFoldDB" id="A0AAN7W0W7"/>